<dbReference type="InterPro" id="IPR054722">
    <property type="entry name" value="PolX-like_BBD"/>
</dbReference>
<protein>
    <recommendedName>
        <fullName evidence="4">Integrase catalytic domain-containing protein</fullName>
    </recommendedName>
</protein>
<dbReference type="InterPro" id="IPR013103">
    <property type="entry name" value="RVT_2"/>
</dbReference>
<dbReference type="PANTHER" id="PTHR11439">
    <property type="entry name" value="GAG-POL-RELATED RETROTRANSPOSON"/>
    <property type="match status" value="1"/>
</dbReference>
<accession>A0A9Q3GT96</accession>
<dbReference type="Pfam" id="PF07727">
    <property type="entry name" value="RVT_2"/>
    <property type="match status" value="1"/>
</dbReference>
<evidence type="ECO:0000256" key="1">
    <source>
        <dbReference type="ARBA" id="ARBA00022750"/>
    </source>
</evidence>
<dbReference type="InterPro" id="IPR043502">
    <property type="entry name" value="DNA/RNA_pol_sf"/>
</dbReference>
<feature type="domain" description="Integrase catalytic" evidence="4">
    <location>
        <begin position="409"/>
        <end position="573"/>
    </location>
</feature>
<dbReference type="EMBL" id="AVOT02005198">
    <property type="protein sequence ID" value="MBW0478467.1"/>
    <property type="molecule type" value="Genomic_DNA"/>
</dbReference>
<dbReference type="InterPro" id="IPR001584">
    <property type="entry name" value="Integrase_cat-core"/>
</dbReference>
<dbReference type="Pfam" id="PF13976">
    <property type="entry name" value="gag_pre-integrs"/>
    <property type="match status" value="1"/>
</dbReference>
<evidence type="ECO:0000259" key="4">
    <source>
        <dbReference type="PROSITE" id="PS50994"/>
    </source>
</evidence>
<dbReference type="SUPFAM" id="SSF56672">
    <property type="entry name" value="DNA/RNA polymerases"/>
    <property type="match status" value="1"/>
</dbReference>
<evidence type="ECO:0000313" key="5">
    <source>
        <dbReference type="EMBL" id="MBW0478467.1"/>
    </source>
</evidence>
<dbReference type="InterPro" id="IPR057670">
    <property type="entry name" value="SH3_retrovirus"/>
</dbReference>
<dbReference type="InterPro" id="IPR025724">
    <property type="entry name" value="GAG-pre-integrase_dom"/>
</dbReference>
<evidence type="ECO:0000256" key="3">
    <source>
        <dbReference type="SAM" id="MobiDB-lite"/>
    </source>
</evidence>
<dbReference type="GO" id="GO:0003723">
    <property type="term" value="F:RNA binding"/>
    <property type="evidence" value="ECO:0007669"/>
    <property type="project" value="UniProtKB-KW"/>
</dbReference>
<dbReference type="GO" id="GO:0004190">
    <property type="term" value="F:aspartic-type endopeptidase activity"/>
    <property type="evidence" value="ECO:0007669"/>
    <property type="project" value="UniProtKB-KW"/>
</dbReference>
<sequence>MNNTNQNNDLRKIISIITDENFSKWKLRMIICLKQRRLYQYCIKESVLKDGEPRTPAAEAKLIDANVEACGIITNFMDSRTFAALVTSEDITQNCYLLWNKVNERFASSSFNSKARVWSKFQKLIYENNLKDFIANTRKCLNDIASVGIAVEDEILAFSILTKLPDEFHSLIEKVTLNTDTQGNPDAILNVLHEAALKEEALSNEPAKALTLNKENFPSKVVHYCSNGRHNPLVTTHGPDKCWQLHPELKPERRKRDKEQKTNFTIARALFTQNLKKSNTTLTLVLDTGTSNHMFNNKLFFDNLHQDSQTKVVTGCDKSTLVSKGRGLAKIYDRLGNLWLLPNSLYVPELTTNLFALSAIAKNETRIKRNSSQFEIYLDNKSEPSFICPTSSSVLETQIKLTNAQCLNTQTKENGDIWHKRLGHMNKNDMKKLINTTEVSDICDECIKDICGPFQTPSLAGAKYFLIIVDQLTTKIKRITTDGGGEFVNKSFRNLCIDSGIEHIISPPYTPQHNPFSERNNRSILEKTRCILLQSKLPLKFWAEAVLTATFLCNLIPKHENSVTPHEIWFKSKPPLHKLRPFGCQAWVKIPKNFVANKFAPKAWDGILLGHENDASSYRILRIHDQKIIISKHVIFNEEKFPSLPSHCHNNNEIFNAFPTLIQASEEEPLNDSPEDHTHNAESISSDNEEEDSFVDALEQQPQRIRVIGPRHPTLISSEINSRNILPFSRRQPRINITKQICPTPNSFEEAMKSSNREEWRLEIQKEIHNINKLNVWTLREKTNSDHPISSTWIFKEKRDNSGKITEYKARLCAHGFHQIAGIDYKNTFAPTGRLSSLRTLISFASVNKYDFHQMDVRSAFLNAPLKEEICLEIPQGVEGNPKTQVLHLNKALYGLKQASLAWYEHLSSWLISTGFCCSLADPCVFWRTGKFPIWIYIHVDDLAIFGPNLNHFKREIKEEFEIKDLGKAHLLLGIRVTHLHNGFALDQEHYINELAEKYEINKLTPSNTPLKPHLQLTKSSDEEHETFNKLNINYRSAVGSLNYISSNTRPDITFAISHLSQFLEKPGLQHWNACLQVFRYLFNSKDICLTFENHGFNHIKTYADADWGNNPIDRRSISGFTVSINSHLIAWRSKKQQTVSHSTTEAEYKSLSDAAKETSWLINLINKIQITSHSLEPLLLNDNKGAIDLALCKANHSGFKTKHMDIKFHFIRELLRNGIMLLKNVSTASMNADFLTKSVGKTILRRSLQVHSLFKKGICSLSTRSSQGGM</sequence>
<dbReference type="CDD" id="cd09272">
    <property type="entry name" value="RNase_HI_RT_Ty1"/>
    <property type="match status" value="1"/>
</dbReference>
<evidence type="ECO:0000256" key="2">
    <source>
        <dbReference type="ARBA" id="ARBA00022884"/>
    </source>
</evidence>
<dbReference type="InterPro" id="IPR012337">
    <property type="entry name" value="RNaseH-like_sf"/>
</dbReference>
<dbReference type="Pfam" id="PF14223">
    <property type="entry name" value="Retrotran_gag_2"/>
    <property type="match status" value="1"/>
</dbReference>
<keyword evidence="6" id="KW-1185">Reference proteome</keyword>
<proteinExistence type="predicted"/>
<gene>
    <name evidence="5" type="ORF">O181_018182</name>
</gene>
<dbReference type="Gene3D" id="3.30.420.10">
    <property type="entry name" value="Ribonuclease H-like superfamily/Ribonuclease H"/>
    <property type="match status" value="1"/>
</dbReference>
<dbReference type="PANTHER" id="PTHR11439:SF440">
    <property type="entry name" value="INTEGRASE CATALYTIC DOMAIN-CONTAINING PROTEIN"/>
    <property type="match status" value="1"/>
</dbReference>
<dbReference type="Pfam" id="PF22936">
    <property type="entry name" value="Pol_BBD"/>
    <property type="match status" value="1"/>
</dbReference>
<keyword evidence="1" id="KW-0645">Protease</keyword>
<dbReference type="SUPFAM" id="SSF53098">
    <property type="entry name" value="Ribonuclease H-like"/>
    <property type="match status" value="1"/>
</dbReference>
<comment type="caution">
    <text evidence="5">The sequence shown here is derived from an EMBL/GenBank/DDBJ whole genome shotgun (WGS) entry which is preliminary data.</text>
</comment>
<dbReference type="InterPro" id="IPR036397">
    <property type="entry name" value="RNaseH_sf"/>
</dbReference>
<dbReference type="Proteomes" id="UP000765509">
    <property type="component" value="Unassembled WGS sequence"/>
</dbReference>
<reference evidence="5" key="1">
    <citation type="submission" date="2021-03" db="EMBL/GenBank/DDBJ databases">
        <title>Draft genome sequence of rust myrtle Austropuccinia psidii MF-1, a brazilian biotype.</title>
        <authorList>
            <person name="Quecine M.C."/>
            <person name="Pachon D.M.R."/>
            <person name="Bonatelli M.L."/>
            <person name="Correr F.H."/>
            <person name="Franceschini L.M."/>
            <person name="Leite T.F."/>
            <person name="Margarido G.R.A."/>
            <person name="Almeida C.A."/>
            <person name="Ferrarezi J.A."/>
            <person name="Labate C.A."/>
        </authorList>
    </citation>
    <scope>NUCLEOTIDE SEQUENCE</scope>
    <source>
        <strain evidence="5">MF-1</strain>
    </source>
</reference>
<dbReference type="Pfam" id="PF25597">
    <property type="entry name" value="SH3_retrovirus"/>
    <property type="match status" value="1"/>
</dbReference>
<dbReference type="GO" id="GO:0005634">
    <property type="term" value="C:nucleus"/>
    <property type="evidence" value="ECO:0007669"/>
    <property type="project" value="UniProtKB-ARBA"/>
</dbReference>
<organism evidence="5 6">
    <name type="scientific">Austropuccinia psidii MF-1</name>
    <dbReference type="NCBI Taxonomy" id="1389203"/>
    <lineage>
        <taxon>Eukaryota</taxon>
        <taxon>Fungi</taxon>
        <taxon>Dikarya</taxon>
        <taxon>Basidiomycota</taxon>
        <taxon>Pucciniomycotina</taxon>
        <taxon>Pucciniomycetes</taxon>
        <taxon>Pucciniales</taxon>
        <taxon>Sphaerophragmiaceae</taxon>
        <taxon>Austropuccinia</taxon>
    </lineage>
</organism>
<evidence type="ECO:0000313" key="6">
    <source>
        <dbReference type="Proteomes" id="UP000765509"/>
    </source>
</evidence>
<keyword evidence="1" id="KW-0378">Hydrolase</keyword>
<keyword evidence="1" id="KW-0064">Aspartyl protease</keyword>
<dbReference type="PROSITE" id="PS50994">
    <property type="entry name" value="INTEGRASE"/>
    <property type="match status" value="1"/>
</dbReference>
<keyword evidence="2" id="KW-0694">RNA-binding</keyword>
<dbReference type="AlphaFoldDB" id="A0A9Q3GT96"/>
<dbReference type="GO" id="GO:0015074">
    <property type="term" value="P:DNA integration"/>
    <property type="evidence" value="ECO:0007669"/>
    <property type="project" value="InterPro"/>
</dbReference>
<dbReference type="OrthoDB" id="5598729at2759"/>
<name>A0A9Q3GT96_9BASI</name>
<feature type="region of interest" description="Disordered" evidence="3">
    <location>
        <begin position="666"/>
        <end position="695"/>
    </location>
</feature>